<feature type="transmembrane region" description="Helical" evidence="8">
    <location>
        <begin position="181"/>
        <end position="204"/>
    </location>
</feature>
<dbReference type="GeneID" id="84652113"/>
<dbReference type="InterPro" id="IPR040177">
    <property type="entry name" value="SLC30A9"/>
</dbReference>
<keyword evidence="3 8" id="KW-0812">Transmembrane</keyword>
<dbReference type="EMBL" id="JAVAJI010000034">
    <property type="protein sequence ID" value="MDP4546058.1"/>
    <property type="molecule type" value="Genomic_DNA"/>
</dbReference>
<proteinExistence type="predicted"/>
<evidence type="ECO:0000256" key="2">
    <source>
        <dbReference type="ARBA" id="ARBA00022448"/>
    </source>
</evidence>
<protein>
    <submittedName>
        <fullName evidence="10">Cation diffusion facilitator family transporter</fullName>
    </submittedName>
</protein>
<feature type="transmembrane region" description="Helical" evidence="8">
    <location>
        <begin position="146"/>
        <end position="169"/>
    </location>
</feature>
<evidence type="ECO:0000256" key="7">
    <source>
        <dbReference type="SAM" id="MobiDB-lite"/>
    </source>
</evidence>
<dbReference type="PANTHER" id="PTHR13414">
    <property type="entry name" value="HUEL-CATION TRANSPORTER"/>
    <property type="match status" value="1"/>
</dbReference>
<evidence type="ECO:0000256" key="5">
    <source>
        <dbReference type="ARBA" id="ARBA00022989"/>
    </source>
</evidence>
<dbReference type="Pfam" id="PF01545">
    <property type="entry name" value="Cation_efflux"/>
    <property type="match status" value="1"/>
</dbReference>
<name>A0ABT9HJZ3_9GAMM</name>
<feature type="domain" description="Cation efflux protein transmembrane" evidence="9">
    <location>
        <begin position="79"/>
        <end position="284"/>
    </location>
</feature>
<organism evidence="10 11">
    <name type="scientific">Psychrobacter faecalis</name>
    <dbReference type="NCBI Taxonomy" id="180588"/>
    <lineage>
        <taxon>Bacteria</taxon>
        <taxon>Pseudomonadati</taxon>
        <taxon>Pseudomonadota</taxon>
        <taxon>Gammaproteobacteria</taxon>
        <taxon>Moraxellales</taxon>
        <taxon>Moraxellaceae</taxon>
        <taxon>Psychrobacter</taxon>
    </lineage>
</organism>
<gene>
    <name evidence="10" type="ORF">Q8P09_13330</name>
</gene>
<dbReference type="Gene3D" id="1.20.1510.10">
    <property type="entry name" value="Cation efflux protein transmembrane domain"/>
    <property type="match status" value="1"/>
</dbReference>
<comment type="subcellular location">
    <subcellularLocation>
        <location evidence="1">Membrane</location>
        <topology evidence="1">Multi-pass membrane protein</topology>
    </subcellularLocation>
</comment>
<keyword evidence="11" id="KW-1185">Reference proteome</keyword>
<feature type="region of interest" description="Disordered" evidence="7">
    <location>
        <begin position="1"/>
        <end position="70"/>
    </location>
</feature>
<evidence type="ECO:0000313" key="10">
    <source>
        <dbReference type="EMBL" id="MDP4546058.1"/>
    </source>
</evidence>
<reference evidence="10 11" key="1">
    <citation type="submission" date="2023-08" db="EMBL/GenBank/DDBJ databases">
        <authorList>
            <person name="Kumar R."/>
        </authorList>
    </citation>
    <scope>NUCLEOTIDE SEQUENCE [LARGE SCALE GENOMIC DNA]</scope>
    <source>
        <strain evidence="10 11">LUR13</strain>
    </source>
</reference>
<evidence type="ECO:0000256" key="3">
    <source>
        <dbReference type="ARBA" id="ARBA00022692"/>
    </source>
</evidence>
<dbReference type="InterPro" id="IPR002524">
    <property type="entry name" value="Cation_efflux"/>
</dbReference>
<feature type="compositionally biased region" description="Polar residues" evidence="7">
    <location>
        <begin position="1"/>
        <end position="23"/>
    </location>
</feature>
<evidence type="ECO:0000256" key="4">
    <source>
        <dbReference type="ARBA" id="ARBA00022906"/>
    </source>
</evidence>
<dbReference type="PANTHER" id="PTHR13414:SF9">
    <property type="entry name" value="PROTON-COUPLED ZINC ANTIPORTER SLC30A9, MITOCHONDRIAL"/>
    <property type="match status" value="1"/>
</dbReference>
<evidence type="ECO:0000256" key="8">
    <source>
        <dbReference type="SAM" id="Phobius"/>
    </source>
</evidence>
<feature type="compositionally biased region" description="Polar residues" evidence="7">
    <location>
        <begin position="32"/>
        <end position="61"/>
    </location>
</feature>
<dbReference type="RefSeq" id="WP_227678211.1">
    <property type="nucleotide sequence ID" value="NZ_CAJGZG010000002.1"/>
</dbReference>
<evidence type="ECO:0000259" key="9">
    <source>
        <dbReference type="Pfam" id="PF01545"/>
    </source>
</evidence>
<feature type="transmembrane region" description="Helical" evidence="8">
    <location>
        <begin position="263"/>
        <end position="282"/>
    </location>
</feature>
<sequence length="384" mass="41390">MSSKNTESSNIPSKDQPAPQTVRTRGAGSARSIANLTKDTSNSKDGINPNLNFTNVTSPENIQEDKKQEDEKSSSLVTVLIAVGANVIIAIAKTVAAFMTGSASMIAESAHSWADAGNGTLLIVAEKKAVKPADNSHPLGYGKESYVWSMIAAFGVFMAGSIVSIYTGITEWNAPETETNYTIGFIILAVAFVLEGFSLVQAYLQSKKHGQAINVSALGYVVNTSNPTLRGVFFEDLAAVIGLVVAAAAMGMHAYTGEPFWDALGSIIVGILLGMVAIFLINRNRDFLVGYKVSEKTHCYILTELLNHPDIDSVSYLHLEWVGPKKIFMVAAVDIAGNQQEQQIAQKFEDIENQFRANPLFQEAILTLSVPNAEVLRLPDEQCA</sequence>
<evidence type="ECO:0000256" key="1">
    <source>
        <dbReference type="ARBA" id="ARBA00004141"/>
    </source>
</evidence>
<comment type="caution">
    <text evidence="10">The sequence shown here is derived from an EMBL/GenBank/DDBJ whole genome shotgun (WGS) entry which is preliminary data.</text>
</comment>
<accession>A0ABT9HJZ3</accession>
<dbReference type="NCBIfam" id="TIGR01297">
    <property type="entry name" value="CDF"/>
    <property type="match status" value="1"/>
</dbReference>
<keyword evidence="4" id="KW-0864">Zinc transport</keyword>
<dbReference type="SUPFAM" id="SSF161111">
    <property type="entry name" value="Cation efflux protein transmembrane domain-like"/>
    <property type="match status" value="1"/>
</dbReference>
<dbReference type="InterPro" id="IPR027469">
    <property type="entry name" value="Cation_efflux_TMD_sf"/>
</dbReference>
<keyword evidence="4" id="KW-0862">Zinc</keyword>
<keyword evidence="4" id="KW-0406">Ion transport</keyword>
<feature type="transmembrane region" description="Helical" evidence="8">
    <location>
        <begin position="76"/>
        <end position="99"/>
    </location>
</feature>
<dbReference type="InterPro" id="IPR058533">
    <property type="entry name" value="Cation_efflux_TM"/>
</dbReference>
<evidence type="ECO:0000256" key="6">
    <source>
        <dbReference type="ARBA" id="ARBA00023136"/>
    </source>
</evidence>
<dbReference type="Proteomes" id="UP001228171">
    <property type="component" value="Unassembled WGS sequence"/>
</dbReference>
<keyword evidence="5 8" id="KW-1133">Transmembrane helix</keyword>
<keyword evidence="2" id="KW-0813">Transport</keyword>
<evidence type="ECO:0000313" key="11">
    <source>
        <dbReference type="Proteomes" id="UP001228171"/>
    </source>
</evidence>
<keyword evidence="6 8" id="KW-0472">Membrane</keyword>